<feature type="compositionally biased region" description="Acidic residues" evidence="7">
    <location>
        <begin position="312"/>
        <end position="324"/>
    </location>
</feature>
<feature type="compositionally biased region" description="Low complexity" evidence="7">
    <location>
        <begin position="993"/>
        <end position="1004"/>
    </location>
</feature>
<evidence type="ECO:0008006" key="12">
    <source>
        <dbReference type="Google" id="ProtNLM"/>
    </source>
</evidence>
<reference evidence="10" key="1">
    <citation type="submission" date="2020-04" db="EMBL/GenBank/DDBJ databases">
        <title>Genome Assembly and Annotation of Botryosphaeria dothidea sdau 11-99, a Latent Pathogen of Apple Fruit Ring Rot in China.</title>
        <authorList>
            <person name="Yu C."/>
            <person name="Diao Y."/>
            <person name="Lu Q."/>
            <person name="Zhao J."/>
            <person name="Cui S."/>
            <person name="Peng C."/>
            <person name="He B."/>
            <person name="Liu H."/>
        </authorList>
    </citation>
    <scope>NUCLEOTIDE SEQUENCE [LARGE SCALE GENOMIC DNA]</scope>
    <source>
        <strain evidence="10">Sdau11-99</strain>
    </source>
</reference>
<dbReference type="PROSITE" id="PS00028">
    <property type="entry name" value="ZINC_FINGER_C2H2_1"/>
    <property type="match status" value="1"/>
</dbReference>
<comment type="caution">
    <text evidence="10">The sequence shown here is derived from an EMBL/GenBank/DDBJ whole genome shotgun (WGS) entry which is preliminary data.</text>
</comment>
<feature type="region of interest" description="Disordered" evidence="7">
    <location>
        <begin position="1156"/>
        <end position="1189"/>
    </location>
</feature>
<feature type="compositionally biased region" description="Polar residues" evidence="7">
    <location>
        <begin position="1048"/>
        <end position="1058"/>
    </location>
</feature>
<protein>
    <recommendedName>
        <fullName evidence="12">C2h2 finger domain-containing protein</fullName>
    </recommendedName>
</protein>
<feature type="compositionally biased region" description="Pro residues" evidence="7">
    <location>
        <begin position="939"/>
        <end position="953"/>
    </location>
</feature>
<dbReference type="PANTHER" id="PTHR23215:SF0">
    <property type="entry name" value="BUB3-INTERACTING AND GLEBS MOTIF-CONTAINING PROTEIN ZNF207"/>
    <property type="match status" value="1"/>
</dbReference>
<feature type="region of interest" description="Disordered" evidence="7">
    <location>
        <begin position="922"/>
        <end position="1140"/>
    </location>
</feature>
<dbReference type="SMART" id="SM00355">
    <property type="entry name" value="ZnF_C2H2"/>
    <property type="match status" value="2"/>
</dbReference>
<feature type="compositionally biased region" description="Low complexity" evidence="7">
    <location>
        <begin position="835"/>
        <end position="844"/>
    </location>
</feature>
<dbReference type="PROSITE" id="PS50157">
    <property type="entry name" value="ZINC_FINGER_C2H2_2"/>
    <property type="match status" value="1"/>
</dbReference>
<dbReference type="GO" id="GO:0008270">
    <property type="term" value="F:zinc ion binding"/>
    <property type="evidence" value="ECO:0007669"/>
    <property type="project" value="UniProtKB-KW"/>
</dbReference>
<accession>A0A8H4J3C5</accession>
<dbReference type="InterPro" id="IPR003656">
    <property type="entry name" value="Znf_BED"/>
</dbReference>
<evidence type="ECO:0000259" key="8">
    <source>
        <dbReference type="PROSITE" id="PS50157"/>
    </source>
</evidence>
<organism evidence="10 11">
    <name type="scientific">Botryosphaeria dothidea</name>
    <dbReference type="NCBI Taxonomy" id="55169"/>
    <lineage>
        <taxon>Eukaryota</taxon>
        <taxon>Fungi</taxon>
        <taxon>Dikarya</taxon>
        <taxon>Ascomycota</taxon>
        <taxon>Pezizomycotina</taxon>
        <taxon>Dothideomycetes</taxon>
        <taxon>Dothideomycetes incertae sedis</taxon>
        <taxon>Botryosphaeriales</taxon>
        <taxon>Botryosphaeriaceae</taxon>
        <taxon>Botryosphaeria</taxon>
    </lineage>
</organism>
<feature type="compositionally biased region" description="Basic and acidic residues" evidence="7">
    <location>
        <begin position="1115"/>
        <end position="1135"/>
    </location>
</feature>
<feature type="compositionally biased region" description="Polar residues" evidence="7">
    <location>
        <begin position="897"/>
        <end position="906"/>
    </location>
</feature>
<dbReference type="GO" id="GO:0005634">
    <property type="term" value="C:nucleus"/>
    <property type="evidence" value="ECO:0007669"/>
    <property type="project" value="UniProtKB-SubCell"/>
</dbReference>
<keyword evidence="11" id="KW-1185">Reference proteome</keyword>
<feature type="compositionally biased region" description="Low complexity" evidence="7">
    <location>
        <begin position="954"/>
        <end position="973"/>
    </location>
</feature>
<feature type="compositionally biased region" description="Polar residues" evidence="7">
    <location>
        <begin position="1075"/>
        <end position="1087"/>
    </location>
</feature>
<gene>
    <name evidence="10" type="ORF">GTA08_BOTSDO11874</name>
</gene>
<feature type="compositionally biased region" description="Basic and acidic residues" evidence="7">
    <location>
        <begin position="207"/>
        <end position="217"/>
    </location>
</feature>
<feature type="compositionally biased region" description="Basic and acidic residues" evidence="7">
    <location>
        <begin position="453"/>
        <end position="500"/>
    </location>
</feature>
<dbReference type="EMBL" id="WWBZ02000002">
    <property type="protein sequence ID" value="KAF4312515.1"/>
    <property type="molecule type" value="Genomic_DNA"/>
</dbReference>
<dbReference type="FunFam" id="3.30.160.60:FF:000354">
    <property type="entry name" value="C2H2 finger domain-containing protein"/>
    <property type="match status" value="1"/>
</dbReference>
<feature type="region of interest" description="Disordered" evidence="7">
    <location>
        <begin position="835"/>
        <end position="906"/>
    </location>
</feature>
<feature type="compositionally biased region" description="Polar residues" evidence="7">
    <location>
        <begin position="922"/>
        <end position="933"/>
    </location>
</feature>
<evidence type="ECO:0000256" key="5">
    <source>
        <dbReference type="ARBA" id="ARBA00023242"/>
    </source>
</evidence>
<evidence type="ECO:0000313" key="11">
    <source>
        <dbReference type="Proteomes" id="UP000572817"/>
    </source>
</evidence>
<feature type="compositionally biased region" description="Pro residues" evidence="7">
    <location>
        <begin position="974"/>
        <end position="992"/>
    </location>
</feature>
<evidence type="ECO:0000256" key="7">
    <source>
        <dbReference type="SAM" id="MobiDB-lite"/>
    </source>
</evidence>
<sequence>MADHSSKSPDAATKEAQQFWGFLFRQDKCGTDLLNRLLEGIANYVAAHFGPTQDCADITPSQLAGFYKAVGGDYDVLFIDTPAPSVAFIYKSLGCLHSLQPAPDSDGYSIPTIPALKRKGFVTWQTIQLLLGPDEHVPFLQGAVEQFDILDPGTGKVFPKLLPKESFPEKPDEDMLRWYESVSNRLRQECEAEEEQQHRPRPPRFRPPGDNDDRFESDFENDDNSADERTGAAAYFRNPLYRNREGRPTIIRRFSRADYKPRSPREFVQDRGRLVANSISRHIWTPWGKPDKDRYKERRKSLSDRPSSAQYSEDDMGDYDDEAEPTPTGLHPRHAHHHGSSSPKPPLPHRPRNGPRRGSSRSYNSATSSDSEDLPWPSERLPGDHRMRQNHHVPLRHRRSHSPPSSPREYFPPYGDHTHSRRYSHNHPPGGYPPYVHVQGPHRHTGSDPPVRPSKEHRERVERPSPREREHHSRDRDRDHEHLDRENTRPSPRDPRDPREQFVPSASATPPTPPPIKTYSGTNLSALAGGGTGSHNSSSRPSPSGFKPTNEPLFATQVAHLQPPPTQLGPSGPSGPASQGQYPPRSAYYGDQPVGGPQHSRRPSYPPRGPSAAGADSVPLPVRAQSVRYPGSASPRWAGSRNSSVEREVPMREPRRDRSGGGHSAVILFAGLPSRDLRLARSTTSLTARRTPFIRSAATRRIRIACFASPQLPSNRPTVTSSVDMGKKKRNHPDVEEILARPWCYYCERDFDDLKILINHQKAKHFKCERCGRRLNTAGGLNVHMTQVHKETLTQVENALPNRQGLDYEIFGMEGVPDDVLQSHNQRVLQQYYEQQAERQAATGNPPPGAAGGTTASGQPKKPKLEDKESLKARLAAHKAKKAQEAAGGSSGDVTPLGQSGQSPAMAQSPVAFVSVLQPNAQQYPSQQISPTNPTQAPYAPPYGQPAYSPPQTYPQQPGYGAQPFSPNASSPFPGQPFPQPGASPFQPPFQTGPPRQQGSGSPPANLPYGAHQPPSRTPPSNGHAPPRQGSLPAAPGLPQRPAFGAPQVNQYQLQQMHQGHVPPSTTGPPGYSAPAQSNGHAAQNSIPGLEQSVDDLIASAGRPTEAAKPAESQQPKKEEESSKAKKEDDKRKLVYSDNDVSPEEKMAKLARYAFNPAERKKDETVVGSLEPPVSGVVVGQDDVVDPSG</sequence>
<feature type="compositionally biased region" description="Basic residues" evidence="7">
    <location>
        <begin position="388"/>
        <end position="401"/>
    </location>
</feature>
<evidence type="ECO:0000256" key="1">
    <source>
        <dbReference type="ARBA" id="ARBA00004123"/>
    </source>
</evidence>
<dbReference type="AlphaFoldDB" id="A0A8H4J3C5"/>
<comment type="subcellular location">
    <subcellularLocation>
        <location evidence="1">Nucleus</location>
    </subcellularLocation>
</comment>
<dbReference type="OrthoDB" id="5420895at2759"/>
<feature type="region of interest" description="Disordered" evidence="7">
    <location>
        <begin position="285"/>
        <end position="662"/>
    </location>
</feature>
<feature type="compositionally biased region" description="Basic and acidic residues" evidence="7">
    <location>
        <begin position="189"/>
        <end position="198"/>
    </location>
</feature>
<dbReference type="PANTHER" id="PTHR23215">
    <property type="entry name" value="ZINC FINGER PROTEIN 207"/>
    <property type="match status" value="1"/>
</dbReference>
<keyword evidence="5" id="KW-0539">Nucleus</keyword>
<evidence type="ECO:0000256" key="6">
    <source>
        <dbReference type="PROSITE-ProRule" id="PRU00042"/>
    </source>
</evidence>
<dbReference type="CDD" id="cd20908">
    <property type="entry name" value="SUF4-like"/>
    <property type="match status" value="1"/>
</dbReference>
<keyword evidence="4" id="KW-0862">Zinc</keyword>
<feature type="compositionally biased region" description="Basic and acidic residues" evidence="7">
    <location>
        <begin position="863"/>
        <end position="872"/>
    </location>
</feature>
<feature type="compositionally biased region" description="Basic and acidic residues" evidence="7">
    <location>
        <begin position="644"/>
        <end position="660"/>
    </location>
</feature>
<dbReference type="InterPro" id="IPR055936">
    <property type="entry name" value="DUF7514"/>
</dbReference>
<feature type="compositionally biased region" description="Basic and acidic residues" evidence="7">
    <location>
        <begin position="289"/>
        <end position="303"/>
    </location>
</feature>
<dbReference type="SUPFAM" id="SSF57667">
    <property type="entry name" value="beta-beta-alpha zinc fingers"/>
    <property type="match status" value="1"/>
</dbReference>
<feature type="compositionally biased region" description="Low complexity" evidence="7">
    <location>
        <begin position="1172"/>
        <end position="1189"/>
    </location>
</feature>
<dbReference type="GO" id="GO:0003677">
    <property type="term" value="F:DNA binding"/>
    <property type="evidence" value="ECO:0007669"/>
    <property type="project" value="InterPro"/>
</dbReference>
<dbReference type="Gene3D" id="3.30.160.60">
    <property type="entry name" value="Classic Zinc Finger"/>
    <property type="match status" value="1"/>
</dbReference>
<dbReference type="InterPro" id="IPR036236">
    <property type="entry name" value="Znf_C2H2_sf"/>
</dbReference>
<feature type="region of interest" description="Disordered" evidence="7">
    <location>
        <begin position="189"/>
        <end position="233"/>
    </location>
</feature>
<name>A0A8H4J3C5_9PEZI</name>
<dbReference type="PROSITE" id="PS50808">
    <property type="entry name" value="ZF_BED"/>
    <property type="match status" value="1"/>
</dbReference>
<dbReference type="Proteomes" id="UP000572817">
    <property type="component" value="Unassembled WGS sequence"/>
</dbReference>
<proteinExistence type="predicted"/>
<evidence type="ECO:0000256" key="4">
    <source>
        <dbReference type="ARBA" id="ARBA00022833"/>
    </source>
</evidence>
<dbReference type="Pfam" id="PF24355">
    <property type="entry name" value="DUF7514"/>
    <property type="match status" value="1"/>
</dbReference>
<evidence type="ECO:0000256" key="2">
    <source>
        <dbReference type="ARBA" id="ARBA00022723"/>
    </source>
</evidence>
<feature type="compositionally biased region" description="Low complexity" evidence="7">
    <location>
        <begin position="568"/>
        <end position="584"/>
    </location>
</feature>
<dbReference type="InterPro" id="IPR013087">
    <property type="entry name" value="Znf_C2H2_type"/>
</dbReference>
<feature type="domain" description="C2H2-type" evidence="8">
    <location>
        <begin position="766"/>
        <end position="789"/>
    </location>
</feature>
<keyword evidence="2" id="KW-0479">Metal-binding</keyword>
<keyword evidence="3 6" id="KW-0863">Zinc-finger</keyword>
<evidence type="ECO:0000256" key="3">
    <source>
        <dbReference type="ARBA" id="ARBA00022771"/>
    </source>
</evidence>
<feature type="compositionally biased region" description="Low complexity" evidence="7">
    <location>
        <begin position="534"/>
        <end position="548"/>
    </location>
</feature>
<feature type="compositionally biased region" description="Basic residues" evidence="7">
    <location>
        <begin position="347"/>
        <end position="359"/>
    </location>
</feature>
<evidence type="ECO:0000259" key="9">
    <source>
        <dbReference type="PROSITE" id="PS50808"/>
    </source>
</evidence>
<evidence type="ECO:0000313" key="10">
    <source>
        <dbReference type="EMBL" id="KAF4312515.1"/>
    </source>
</evidence>
<feature type="domain" description="BED-type" evidence="9">
    <location>
        <begin position="737"/>
        <end position="796"/>
    </location>
</feature>